<reference evidence="2" key="1">
    <citation type="submission" date="2016-06" db="EMBL/GenBank/DDBJ databases">
        <title>Parallel loss of symbiosis genes in relatives of nitrogen-fixing non-legume Parasponia.</title>
        <authorList>
            <person name="Van Velzen R."/>
            <person name="Holmer R."/>
            <person name="Bu F."/>
            <person name="Rutten L."/>
            <person name="Van Zeijl A."/>
            <person name="Liu W."/>
            <person name="Santuari L."/>
            <person name="Cao Q."/>
            <person name="Sharma T."/>
            <person name="Shen D."/>
            <person name="Roswanjaya Y."/>
            <person name="Wardhani T."/>
            <person name="Kalhor M.S."/>
            <person name="Jansen J."/>
            <person name="Van den Hoogen J."/>
            <person name="Gungor B."/>
            <person name="Hartog M."/>
            <person name="Hontelez J."/>
            <person name="Verver J."/>
            <person name="Yang W.-C."/>
            <person name="Schijlen E."/>
            <person name="Repin R."/>
            <person name="Schilthuizen M."/>
            <person name="Schranz E."/>
            <person name="Heidstra R."/>
            <person name="Miyata K."/>
            <person name="Fedorova E."/>
            <person name="Kohlen W."/>
            <person name="Bisseling T."/>
            <person name="Smit S."/>
            <person name="Geurts R."/>
        </authorList>
    </citation>
    <scope>NUCLEOTIDE SEQUENCE [LARGE SCALE GENOMIC DNA]</scope>
    <source>
        <strain evidence="2">cv. WU1-14</strain>
    </source>
</reference>
<protein>
    <submittedName>
        <fullName evidence="1">Uncharacterized protein</fullName>
    </submittedName>
</protein>
<sequence>MVRFSGDRSSRPTTDGLLRRLSSASMSFLAENLEIENVYVNGEPVVFEI</sequence>
<dbReference type="EMBL" id="JXTB01000060">
    <property type="protein sequence ID" value="PON68711.1"/>
    <property type="molecule type" value="Genomic_DNA"/>
</dbReference>
<dbReference type="Proteomes" id="UP000237105">
    <property type="component" value="Unassembled WGS sequence"/>
</dbReference>
<proteinExistence type="predicted"/>
<gene>
    <name evidence="1" type="ORF">PanWU01x14_093180</name>
</gene>
<name>A0A2P5D5Y0_PARAD</name>
<accession>A0A2P5D5Y0</accession>
<comment type="caution">
    <text evidence="1">The sequence shown here is derived from an EMBL/GenBank/DDBJ whole genome shotgun (WGS) entry which is preliminary data.</text>
</comment>
<evidence type="ECO:0000313" key="1">
    <source>
        <dbReference type="EMBL" id="PON68711.1"/>
    </source>
</evidence>
<dbReference type="AlphaFoldDB" id="A0A2P5D5Y0"/>
<evidence type="ECO:0000313" key="2">
    <source>
        <dbReference type="Proteomes" id="UP000237105"/>
    </source>
</evidence>
<organism evidence="1 2">
    <name type="scientific">Parasponia andersonii</name>
    <name type="common">Sponia andersonii</name>
    <dbReference type="NCBI Taxonomy" id="3476"/>
    <lineage>
        <taxon>Eukaryota</taxon>
        <taxon>Viridiplantae</taxon>
        <taxon>Streptophyta</taxon>
        <taxon>Embryophyta</taxon>
        <taxon>Tracheophyta</taxon>
        <taxon>Spermatophyta</taxon>
        <taxon>Magnoliopsida</taxon>
        <taxon>eudicotyledons</taxon>
        <taxon>Gunneridae</taxon>
        <taxon>Pentapetalae</taxon>
        <taxon>rosids</taxon>
        <taxon>fabids</taxon>
        <taxon>Rosales</taxon>
        <taxon>Cannabaceae</taxon>
        <taxon>Parasponia</taxon>
    </lineage>
</organism>
<keyword evidence="2" id="KW-1185">Reference proteome</keyword>